<dbReference type="Proteomes" id="UP000199706">
    <property type="component" value="Unassembled WGS sequence"/>
</dbReference>
<dbReference type="OrthoDB" id="9938726at2"/>
<feature type="transmembrane region" description="Helical" evidence="1">
    <location>
        <begin position="36"/>
        <end position="55"/>
    </location>
</feature>
<dbReference type="AlphaFoldDB" id="A0A1G7YCE7"/>
<dbReference type="RefSeq" id="WP_090685415.1">
    <property type="nucleotide sequence ID" value="NZ_FNCJ01000006.1"/>
</dbReference>
<feature type="transmembrane region" description="Helical" evidence="1">
    <location>
        <begin position="9"/>
        <end position="30"/>
    </location>
</feature>
<accession>A0A1G7YCE7</accession>
<feature type="transmembrane region" description="Helical" evidence="1">
    <location>
        <begin position="101"/>
        <end position="121"/>
    </location>
</feature>
<organism evidence="2 3">
    <name type="scientific">Paraburkholderia phenazinium</name>
    <dbReference type="NCBI Taxonomy" id="60549"/>
    <lineage>
        <taxon>Bacteria</taxon>
        <taxon>Pseudomonadati</taxon>
        <taxon>Pseudomonadota</taxon>
        <taxon>Betaproteobacteria</taxon>
        <taxon>Burkholderiales</taxon>
        <taxon>Burkholderiaceae</taxon>
        <taxon>Paraburkholderia</taxon>
    </lineage>
</organism>
<reference evidence="2 3" key="1">
    <citation type="submission" date="2016-10" db="EMBL/GenBank/DDBJ databases">
        <authorList>
            <person name="de Groot N.N."/>
        </authorList>
    </citation>
    <scope>NUCLEOTIDE SEQUENCE [LARGE SCALE GENOMIC DNA]</scope>
    <source>
        <strain evidence="2 3">LMG 2247</strain>
    </source>
</reference>
<keyword evidence="1" id="KW-0472">Membrane</keyword>
<feature type="transmembrane region" description="Helical" evidence="1">
    <location>
        <begin position="76"/>
        <end position="95"/>
    </location>
</feature>
<name>A0A1G7YCE7_9BURK</name>
<evidence type="ECO:0000313" key="2">
    <source>
        <dbReference type="EMBL" id="SDG94212.1"/>
    </source>
</evidence>
<keyword evidence="1" id="KW-1133">Transmembrane helix</keyword>
<proteinExistence type="predicted"/>
<protein>
    <submittedName>
        <fullName evidence="2">Uncharacterized protein</fullName>
    </submittedName>
</protein>
<evidence type="ECO:0000313" key="3">
    <source>
        <dbReference type="Proteomes" id="UP000199706"/>
    </source>
</evidence>
<sequence>MKPRHIRNLALIPPTILVVAGLPPFVHLWRDVPVKWIGIAALIMFVVFLAVTAPFNRWMLDREVDRQNQAMRFAETIAMMLTFWGACPMFSLLNVMVTRGLALVVCFVVLMIVGLGIQRTVRNRVFEWTSRRIDAAYERARG</sequence>
<keyword evidence="1" id="KW-0812">Transmembrane</keyword>
<dbReference type="EMBL" id="FNCJ01000006">
    <property type="protein sequence ID" value="SDG94212.1"/>
    <property type="molecule type" value="Genomic_DNA"/>
</dbReference>
<evidence type="ECO:0000256" key="1">
    <source>
        <dbReference type="SAM" id="Phobius"/>
    </source>
</evidence>
<gene>
    <name evidence="2" type="ORF">SAMN05216466_106132</name>
</gene>